<dbReference type="EMBL" id="JAWWNJ010000017">
    <property type="protein sequence ID" value="KAK7038626.1"/>
    <property type="molecule type" value="Genomic_DNA"/>
</dbReference>
<sequence length="474" mass="54111">HGRADANLPPISEWTSVDPEHSFPFCQDGKERNGTIGGCWQLTLAATRPLKVVYFDGSSAANMPDGGTMDAQDLLVWGKVDPARWLDERARLNGLCEWGKDFGIDGFVRMEMDFEVMICDFSQGLELVSADYLTAWWSRHVAPPQLRHNPASLFHSANIPGRGGSDDSPFPAVDIMMFSAVQAGTWRDHYPGDTRIQLDLTRFVSFYDTSFVPSLVPRRQHVERWEHKVDGISASDLEAVKKRLAGVLTDDVDTAKGSGVDWRTLYRVLLDRYAQRLELVEYLLDTTTTHDTLDRVAKVQAQLRIMLTPYILFTARPSSPYVDESWALPVWRGCATKHTEYIHRSSALQARLTESERLLLHALDETSSEICRVVVRMWVAGVHAGVDRLLPREDNTTLTKGLVEGWRDEHNNLMAWLDWGVWVKCRPACGAEEMCYLPTWPFFWDKMTDPKPRDDRWKRPQPRCIRKFAPYSQL</sequence>
<accession>A0AAW0CIS5</accession>
<keyword evidence="2" id="KW-1185">Reference proteome</keyword>
<dbReference type="InterPro" id="IPR038921">
    <property type="entry name" value="YOR389W-like"/>
</dbReference>
<evidence type="ECO:0000313" key="1">
    <source>
        <dbReference type="EMBL" id="KAK7038626.1"/>
    </source>
</evidence>
<feature type="non-terminal residue" evidence="1">
    <location>
        <position position="474"/>
    </location>
</feature>
<comment type="caution">
    <text evidence="1">The sequence shown here is derived from an EMBL/GenBank/DDBJ whole genome shotgun (WGS) entry which is preliminary data.</text>
</comment>
<gene>
    <name evidence="1" type="ORF">R3P38DRAFT_3475958</name>
</gene>
<dbReference type="AlphaFoldDB" id="A0AAW0CIS5"/>
<dbReference type="PANTHER" id="PTHR35204:SF1">
    <property type="entry name" value="ENTEROTOXIN"/>
    <property type="match status" value="1"/>
</dbReference>
<evidence type="ECO:0000313" key="2">
    <source>
        <dbReference type="Proteomes" id="UP001362999"/>
    </source>
</evidence>
<feature type="non-terminal residue" evidence="1">
    <location>
        <position position="1"/>
    </location>
</feature>
<dbReference type="Proteomes" id="UP001362999">
    <property type="component" value="Unassembled WGS sequence"/>
</dbReference>
<dbReference type="PANTHER" id="PTHR35204">
    <property type="entry name" value="YALI0A21131P"/>
    <property type="match status" value="1"/>
</dbReference>
<protein>
    <submittedName>
        <fullName evidence="1">Uncharacterized protein</fullName>
    </submittedName>
</protein>
<proteinExistence type="predicted"/>
<organism evidence="1 2">
    <name type="scientific">Favolaschia claudopus</name>
    <dbReference type="NCBI Taxonomy" id="2862362"/>
    <lineage>
        <taxon>Eukaryota</taxon>
        <taxon>Fungi</taxon>
        <taxon>Dikarya</taxon>
        <taxon>Basidiomycota</taxon>
        <taxon>Agaricomycotina</taxon>
        <taxon>Agaricomycetes</taxon>
        <taxon>Agaricomycetidae</taxon>
        <taxon>Agaricales</taxon>
        <taxon>Marasmiineae</taxon>
        <taxon>Mycenaceae</taxon>
        <taxon>Favolaschia</taxon>
    </lineage>
</organism>
<name>A0AAW0CIS5_9AGAR</name>
<reference evidence="1 2" key="1">
    <citation type="journal article" date="2024" name="J Genomics">
        <title>Draft genome sequencing and assembly of Favolaschia claudopus CIRM-BRFM 2984 isolated from oak limbs.</title>
        <authorList>
            <person name="Navarro D."/>
            <person name="Drula E."/>
            <person name="Chaduli D."/>
            <person name="Cazenave R."/>
            <person name="Ahrendt S."/>
            <person name="Wang J."/>
            <person name="Lipzen A."/>
            <person name="Daum C."/>
            <person name="Barry K."/>
            <person name="Grigoriev I.V."/>
            <person name="Favel A."/>
            <person name="Rosso M.N."/>
            <person name="Martin F."/>
        </authorList>
    </citation>
    <scope>NUCLEOTIDE SEQUENCE [LARGE SCALE GENOMIC DNA]</scope>
    <source>
        <strain evidence="1 2">CIRM-BRFM 2984</strain>
    </source>
</reference>